<dbReference type="Pfam" id="PF18728">
    <property type="entry name" value="HEPN_AbiV"/>
    <property type="match status" value="1"/>
</dbReference>
<evidence type="ECO:0000256" key="1">
    <source>
        <dbReference type="SAM" id="MobiDB-lite"/>
    </source>
</evidence>
<reference evidence="2 3" key="1">
    <citation type="submission" date="2020-07" db="EMBL/GenBank/DDBJ databases">
        <title>Sequencing the genomes of 1000 actinobacteria strains.</title>
        <authorList>
            <person name="Klenk H.-P."/>
        </authorList>
    </citation>
    <scope>NUCLEOTIDE SEQUENCE [LARGE SCALE GENOMIC DNA]</scope>
    <source>
        <strain evidence="2 3">DSM 26474</strain>
    </source>
</reference>
<keyword evidence="3" id="KW-1185">Reference proteome</keyword>
<comment type="caution">
    <text evidence="2">The sequence shown here is derived from an EMBL/GenBank/DDBJ whole genome shotgun (WGS) entry which is preliminary data.</text>
</comment>
<sequence>MANRKLTFEQVESLYDALLSNAWRLAREAEALAAVGAGGRARALAIVALEESGKAIMIHKAKIVSHTAGHRDPELDDQFWRDWRNHQPKLREVRAFILNHDYWFDVEPPEPNDLLLGSVEDYLADLDAFAEKQSANRMSGLYVDIDKGTGRTRKPYDETGDDVAELVAIVDQIGWQLRLGDHIKFIGEQPDRSAIPDTDLYAAYADGGRLAVQRQSREGWEAQDDAIGRLSETGTPYGGGGGGNEPESAA</sequence>
<dbReference type="InterPro" id="IPR030987">
    <property type="entry name" value="AbiV"/>
</dbReference>
<feature type="region of interest" description="Disordered" evidence="1">
    <location>
        <begin position="213"/>
        <end position="250"/>
    </location>
</feature>
<evidence type="ECO:0000313" key="2">
    <source>
        <dbReference type="EMBL" id="NYD70436.1"/>
    </source>
</evidence>
<dbReference type="NCBIfam" id="TIGR04498">
    <property type="entry name" value="AbiV_defense"/>
    <property type="match status" value="1"/>
</dbReference>
<dbReference type="RefSeq" id="WP_179547563.1">
    <property type="nucleotide sequence ID" value="NZ_BSEW01000001.1"/>
</dbReference>
<name>A0A852SNR3_9MICO</name>
<gene>
    <name evidence="2" type="ORF">BJ984_001594</name>
</gene>
<organism evidence="2 3">
    <name type="scientific">Herbiconiux flava</name>
    <dbReference type="NCBI Taxonomy" id="881268"/>
    <lineage>
        <taxon>Bacteria</taxon>
        <taxon>Bacillati</taxon>
        <taxon>Actinomycetota</taxon>
        <taxon>Actinomycetes</taxon>
        <taxon>Micrococcales</taxon>
        <taxon>Microbacteriaceae</taxon>
        <taxon>Herbiconiux</taxon>
    </lineage>
</organism>
<dbReference type="AlphaFoldDB" id="A0A852SNR3"/>
<evidence type="ECO:0000313" key="3">
    <source>
        <dbReference type="Proteomes" id="UP000549913"/>
    </source>
</evidence>
<dbReference type="Proteomes" id="UP000549913">
    <property type="component" value="Unassembled WGS sequence"/>
</dbReference>
<accession>A0A852SNR3</accession>
<protein>
    <submittedName>
        <fullName evidence="2">AbiV family abortive infection protein</fullName>
    </submittedName>
</protein>
<dbReference type="EMBL" id="JACCBM010000001">
    <property type="protein sequence ID" value="NYD70436.1"/>
    <property type="molecule type" value="Genomic_DNA"/>
</dbReference>
<proteinExistence type="predicted"/>